<feature type="compositionally biased region" description="Basic and acidic residues" evidence="15">
    <location>
        <begin position="976"/>
        <end position="987"/>
    </location>
</feature>
<dbReference type="Pfam" id="PF04851">
    <property type="entry name" value="ResIII"/>
    <property type="match status" value="1"/>
</dbReference>
<feature type="compositionally biased region" description="Acidic residues" evidence="15">
    <location>
        <begin position="922"/>
        <end position="939"/>
    </location>
</feature>
<evidence type="ECO:0000256" key="14">
    <source>
        <dbReference type="RuleBase" id="RU367027"/>
    </source>
</evidence>
<dbReference type="FunCoup" id="A0A2P5HWD9">
    <property type="interactions" value="190"/>
</dbReference>
<evidence type="ECO:0000256" key="3">
    <source>
        <dbReference type="ARBA" id="ARBA00009889"/>
    </source>
</evidence>
<evidence type="ECO:0000256" key="15">
    <source>
        <dbReference type="SAM" id="MobiDB-lite"/>
    </source>
</evidence>
<comment type="catalytic activity">
    <reaction evidence="13 14">
        <text>ATP + H2O = ADP + phosphate + H(+)</text>
        <dbReference type="Rhea" id="RHEA:13065"/>
        <dbReference type="ChEBI" id="CHEBI:15377"/>
        <dbReference type="ChEBI" id="CHEBI:15378"/>
        <dbReference type="ChEBI" id="CHEBI:30616"/>
        <dbReference type="ChEBI" id="CHEBI:43474"/>
        <dbReference type="ChEBI" id="CHEBI:456216"/>
        <dbReference type="EC" id="3.6.4.12"/>
    </reaction>
</comment>
<dbReference type="InterPro" id="IPR027417">
    <property type="entry name" value="P-loop_NTPase"/>
</dbReference>
<dbReference type="GO" id="GO:0043138">
    <property type="term" value="F:3'-5' DNA helicase activity"/>
    <property type="evidence" value="ECO:0007669"/>
    <property type="project" value="InterPro"/>
</dbReference>
<dbReference type="STRING" id="158607.A0A2P5HWD9"/>
<evidence type="ECO:0000259" key="16">
    <source>
        <dbReference type="PROSITE" id="PS51192"/>
    </source>
</evidence>
<dbReference type="AlphaFoldDB" id="A0A2P5HWD9"/>
<keyword evidence="10" id="KW-0238">DNA-binding</keyword>
<keyword evidence="5" id="KW-0547">Nucleotide-binding</keyword>
<dbReference type="CDD" id="cd18801">
    <property type="entry name" value="SF2_C_FANCM_Hef"/>
    <property type="match status" value="1"/>
</dbReference>
<keyword evidence="6" id="KW-0227">DNA damage</keyword>
<feature type="compositionally biased region" description="Low complexity" evidence="15">
    <location>
        <begin position="1007"/>
        <end position="1025"/>
    </location>
</feature>
<dbReference type="InterPro" id="IPR039686">
    <property type="entry name" value="FANCM/Mph1-like_ID"/>
</dbReference>
<evidence type="ECO:0000256" key="9">
    <source>
        <dbReference type="ARBA" id="ARBA00022840"/>
    </source>
</evidence>
<dbReference type="GO" id="GO:0045003">
    <property type="term" value="P:double-strand break repair via synthesis-dependent strand annealing"/>
    <property type="evidence" value="ECO:0007669"/>
    <property type="project" value="TreeGrafter"/>
</dbReference>
<dbReference type="SMART" id="SM00487">
    <property type="entry name" value="DEXDc"/>
    <property type="match status" value="1"/>
</dbReference>
<dbReference type="GO" id="GO:0005524">
    <property type="term" value="F:ATP binding"/>
    <property type="evidence" value="ECO:0007669"/>
    <property type="project" value="UniProtKB-UniRule"/>
</dbReference>
<evidence type="ECO:0000313" key="19">
    <source>
        <dbReference type="Proteomes" id="UP000094444"/>
    </source>
</evidence>
<keyword evidence="12" id="KW-0539">Nucleus</keyword>
<keyword evidence="8 18" id="KW-0347">Helicase</keyword>
<dbReference type="GO" id="GO:0016887">
    <property type="term" value="F:ATP hydrolysis activity"/>
    <property type="evidence" value="ECO:0007669"/>
    <property type="project" value="RHEA"/>
</dbReference>
<dbReference type="GO" id="GO:0036297">
    <property type="term" value="P:interstrand cross-link repair"/>
    <property type="evidence" value="ECO:0007669"/>
    <property type="project" value="UniProtKB-ARBA"/>
</dbReference>
<dbReference type="CDD" id="cd18033">
    <property type="entry name" value="DEXDc_FANCM"/>
    <property type="match status" value="1"/>
</dbReference>
<feature type="domain" description="Helicase C-terminal" evidence="17">
    <location>
        <begin position="514"/>
        <end position="674"/>
    </location>
</feature>
<dbReference type="Gene3D" id="3.40.50.300">
    <property type="entry name" value="P-loop containing nucleotide triphosphate hydrolases"/>
    <property type="match status" value="2"/>
</dbReference>
<dbReference type="InterPro" id="IPR001650">
    <property type="entry name" value="Helicase_C-like"/>
</dbReference>
<dbReference type="InParanoid" id="A0A2P5HWD9"/>
<evidence type="ECO:0000256" key="6">
    <source>
        <dbReference type="ARBA" id="ARBA00022763"/>
    </source>
</evidence>
<organism evidence="18 19">
    <name type="scientific">Diaporthe helianthi</name>
    <dbReference type="NCBI Taxonomy" id="158607"/>
    <lineage>
        <taxon>Eukaryota</taxon>
        <taxon>Fungi</taxon>
        <taxon>Dikarya</taxon>
        <taxon>Ascomycota</taxon>
        <taxon>Pezizomycotina</taxon>
        <taxon>Sordariomycetes</taxon>
        <taxon>Sordariomycetidae</taxon>
        <taxon>Diaporthales</taxon>
        <taxon>Diaporthaceae</taxon>
        <taxon>Diaporthe</taxon>
    </lineage>
</organism>
<keyword evidence="9" id="KW-0067">ATP-binding</keyword>
<keyword evidence="19" id="KW-1185">Reference proteome</keyword>
<feature type="compositionally biased region" description="Polar residues" evidence="15">
    <location>
        <begin position="1042"/>
        <end position="1062"/>
    </location>
</feature>
<evidence type="ECO:0000256" key="13">
    <source>
        <dbReference type="ARBA" id="ARBA00047995"/>
    </source>
</evidence>
<gene>
    <name evidence="18" type="ORF">DHEL01_v207062</name>
</gene>
<feature type="compositionally biased region" description="Polar residues" evidence="15">
    <location>
        <begin position="904"/>
        <end position="915"/>
    </location>
</feature>
<dbReference type="InterPro" id="IPR044749">
    <property type="entry name" value="FANCM_DEXDc"/>
</dbReference>
<dbReference type="SMART" id="SM00490">
    <property type="entry name" value="HELICc"/>
    <property type="match status" value="1"/>
</dbReference>
<reference evidence="18" key="1">
    <citation type="submission" date="2017-09" db="EMBL/GenBank/DDBJ databases">
        <title>Polyketide synthases of a Diaporthe helianthi virulent isolate.</title>
        <authorList>
            <person name="Baroncelli R."/>
        </authorList>
    </citation>
    <scope>NUCLEOTIDE SEQUENCE [LARGE SCALE GENOMIC DNA]</scope>
    <source>
        <strain evidence="18">7/96</strain>
    </source>
</reference>
<feature type="region of interest" description="Disordered" evidence="15">
    <location>
        <begin position="703"/>
        <end position="728"/>
    </location>
</feature>
<evidence type="ECO:0000256" key="4">
    <source>
        <dbReference type="ARBA" id="ARBA00011390"/>
    </source>
</evidence>
<evidence type="ECO:0000256" key="1">
    <source>
        <dbReference type="ARBA" id="ARBA00003813"/>
    </source>
</evidence>
<comment type="similarity">
    <text evidence="3 14">Belongs to the DEAD box helicase family. DEAH subfamily. FANCM sub-subfamily.</text>
</comment>
<name>A0A2P5HWD9_DIAHE</name>
<keyword evidence="7" id="KW-0378">Hydrolase</keyword>
<evidence type="ECO:0000256" key="12">
    <source>
        <dbReference type="ARBA" id="ARBA00023242"/>
    </source>
</evidence>
<feature type="region of interest" description="Disordered" evidence="15">
    <location>
        <begin position="25"/>
        <end position="117"/>
    </location>
</feature>
<dbReference type="PANTHER" id="PTHR14025:SF20">
    <property type="entry name" value="FANCONI ANEMIA GROUP M PROTEIN"/>
    <property type="match status" value="1"/>
</dbReference>
<dbReference type="EC" id="3.6.4.12" evidence="14"/>
<accession>A0A2P5HWD9</accession>
<dbReference type="EMBL" id="MAVT02000611">
    <property type="protein sequence ID" value="POS74548.1"/>
    <property type="molecule type" value="Genomic_DNA"/>
</dbReference>
<dbReference type="InterPro" id="IPR014001">
    <property type="entry name" value="Helicase_ATP-bd"/>
</dbReference>
<protein>
    <recommendedName>
        <fullName evidence="14">ATP-dependent DNA helicase</fullName>
        <ecNumber evidence="14">3.6.4.12</ecNumber>
    </recommendedName>
</protein>
<feature type="compositionally biased region" description="Polar residues" evidence="15">
    <location>
        <begin position="95"/>
        <end position="111"/>
    </location>
</feature>
<dbReference type="PROSITE" id="PS51192">
    <property type="entry name" value="HELICASE_ATP_BIND_1"/>
    <property type="match status" value="1"/>
</dbReference>
<dbReference type="InterPro" id="IPR006935">
    <property type="entry name" value="Helicase/UvrB_N"/>
</dbReference>
<comment type="subcellular location">
    <subcellularLocation>
        <location evidence="2 14">Nucleus</location>
    </subcellularLocation>
</comment>
<dbReference type="SUPFAM" id="SSF52540">
    <property type="entry name" value="P-loop containing nucleoside triphosphate hydrolases"/>
    <property type="match status" value="1"/>
</dbReference>
<dbReference type="GO" id="GO:0009378">
    <property type="term" value="F:four-way junction helicase activity"/>
    <property type="evidence" value="ECO:0007669"/>
    <property type="project" value="TreeGrafter"/>
</dbReference>
<comment type="caution">
    <text evidence="18">The sequence shown here is derived from an EMBL/GenBank/DDBJ whole genome shotgun (WGS) entry which is preliminary data.</text>
</comment>
<feature type="compositionally biased region" description="Acidic residues" evidence="15">
    <location>
        <begin position="863"/>
        <end position="874"/>
    </location>
</feature>
<feature type="compositionally biased region" description="Basic residues" evidence="15">
    <location>
        <begin position="950"/>
        <end position="960"/>
    </location>
</feature>
<evidence type="ECO:0000313" key="18">
    <source>
        <dbReference type="EMBL" id="POS74548.1"/>
    </source>
</evidence>
<evidence type="ECO:0000256" key="2">
    <source>
        <dbReference type="ARBA" id="ARBA00004123"/>
    </source>
</evidence>
<dbReference type="CDD" id="cd12091">
    <property type="entry name" value="FANCM_ID"/>
    <property type="match status" value="1"/>
</dbReference>
<feature type="region of interest" description="Disordered" evidence="15">
    <location>
        <begin position="860"/>
        <end position="1105"/>
    </location>
</feature>
<dbReference type="GO" id="GO:0000400">
    <property type="term" value="F:four-way junction DNA binding"/>
    <property type="evidence" value="ECO:0007669"/>
    <property type="project" value="TreeGrafter"/>
</dbReference>
<evidence type="ECO:0000256" key="8">
    <source>
        <dbReference type="ARBA" id="ARBA00022806"/>
    </source>
</evidence>
<feature type="compositionally biased region" description="Polar residues" evidence="15">
    <location>
        <begin position="71"/>
        <end position="81"/>
    </location>
</feature>
<feature type="domain" description="Helicase ATP-binding" evidence="16">
    <location>
        <begin position="170"/>
        <end position="338"/>
    </location>
</feature>
<sequence>MIDSDDFDGFDDGIADEDLVNVLTQASEHDLPNHLGPGSRNSASKAYSRRPRSNAGAAIDLEELDDFPSNAIESSPVQSKTVGPRQPGSRPARPTQGQKANTSQTYRQTNLWGDAVRETEVPQSQIPSRRVYRADMPPETLTHHALDHDALKTWVYPTNLGPTRDYQFSIVKNGLFNNTLVALPTGLGKTFIAATIMLNYFRWTKAAKIIFVAPTKPLAAQQVEACMNVAGIPRSQATLLTGEISPALREGEWDKRRLFFMTPQTLQNDLSKGYADPKAVVLLVIDEAHRATGDYAYVKVVEFIRRFNPSFRILALTATPGSTVEGVQAVIDSLGISTVEIRMEESIDIRQYVHSRAVDQVILEPSDEMLQLQDLFSKALKPLCNKLAQANKWVARDPMSMTVMGLRESSKQWSLGAGKHANPGTKFMMIAIFTIMQSLAHAIKLLNFHGIAPFYHKMLDFRSETEEKGAKGSKYKRQILEDANFQKMMDTIDKWQRLDGFVGHPKLSYLCENLLNHFMDAGQESNTRAIVFSEYRDSAEEIVRTLNKHKPLIKATIFVGQADSKRSEGMKQKQQIETIEKFRTGQFNVLVATSIGEEGLDIGQVDLIVCYDASASPIRMLQRMGRTGRKRAGNITLLLMKGREEEQFRKAKDNYEKMQKFICEGTRFNFRDDLSSRIIPREIKPQVDMRLVEIPIENTQNQTLPEPKRASAPRRKATQKKFNMPDGVTTGFVKASSFGGNASTTKPRSRKFGEIDALAEVPPLDAVLLDSLQTNELDDTYRNLPSKHASQEDIMGPDLTAHPKAQRKLGPNIRLQHGRHTRRCVSLFKRLAKSQSPVDLYHQPYGETDQSRYIELPVPDFASDTDDEAEDPEAPESTSHKRALPGADSRRPIGPKRRKYDSKANGTPRQQSKSATFVDCDVGYDFDSDPFAEEDEDDEKERRQAVPKRPGPRSKPKVRSGKPSAGTDFVEDYGDDCTRTSQLRDIDNSDDGADLLDFIVGDDDPISSVRGGSTSSTSASPPLRSQISEPRGRKNASHEILPTTQSQGSEDLPSMSQMGEPNTSKRETRRSLLSDSDGEEDDIRTKPAAHKRRRRTVQVSETESE</sequence>
<evidence type="ECO:0000256" key="11">
    <source>
        <dbReference type="ARBA" id="ARBA00023204"/>
    </source>
</evidence>
<evidence type="ECO:0000256" key="7">
    <source>
        <dbReference type="ARBA" id="ARBA00022801"/>
    </source>
</evidence>
<dbReference type="Gene3D" id="1.20.1320.20">
    <property type="entry name" value="hef helicase domain"/>
    <property type="match status" value="1"/>
</dbReference>
<dbReference type="FunFam" id="3.40.50.300:FF:000861">
    <property type="entry name" value="Fanconi anemia, complementation group M"/>
    <property type="match status" value="1"/>
</dbReference>
<dbReference type="PROSITE" id="PS51194">
    <property type="entry name" value="HELICASE_CTER"/>
    <property type="match status" value="1"/>
</dbReference>
<feature type="region of interest" description="Disordered" evidence="15">
    <location>
        <begin position="787"/>
        <end position="817"/>
    </location>
</feature>
<feature type="compositionally biased region" description="Acidic residues" evidence="15">
    <location>
        <begin position="988"/>
        <end position="1005"/>
    </location>
</feature>
<feature type="compositionally biased region" description="Basic residues" evidence="15">
    <location>
        <begin position="1087"/>
        <end position="1096"/>
    </location>
</feature>
<feature type="compositionally biased region" description="Basic and acidic residues" evidence="15">
    <location>
        <begin position="1063"/>
        <end position="1072"/>
    </location>
</feature>
<evidence type="ECO:0000256" key="10">
    <source>
        <dbReference type="ARBA" id="ARBA00023125"/>
    </source>
</evidence>
<evidence type="ECO:0000259" key="17">
    <source>
        <dbReference type="PROSITE" id="PS51194"/>
    </source>
</evidence>
<keyword evidence="11" id="KW-0234">DNA repair</keyword>
<dbReference type="FunFam" id="3.40.50.300:FF:001992">
    <property type="entry name" value="ATP-dependent RNA helicase, putative"/>
    <property type="match status" value="1"/>
</dbReference>
<comment type="subunit">
    <text evidence="4 14">Interacts with the MHF histone-fold complex to form the FANCM-MHF complex.</text>
</comment>
<proteinExistence type="inferred from homology"/>
<comment type="function">
    <text evidence="1 14">ATP-dependent DNA helicase involved in DNA damage repair by homologous recombination and in genome maintenance. Capable of unwinding D-loops. Plays a role in limiting crossover recombinants during mitotic DNA double-strand break (DSB) repair. Component of a FANCM-MHF complex which promotes gene conversion at blocked replication forks, probably by reversal of the stalled fork.</text>
</comment>
<dbReference type="OrthoDB" id="164902at2759"/>
<dbReference type="PANTHER" id="PTHR14025">
    <property type="entry name" value="FANCONI ANEMIA GROUP M FANCM FAMILY MEMBER"/>
    <property type="match status" value="1"/>
</dbReference>
<dbReference type="GO" id="GO:0005634">
    <property type="term" value="C:nucleus"/>
    <property type="evidence" value="ECO:0007669"/>
    <property type="project" value="UniProtKB-SubCell"/>
</dbReference>
<evidence type="ECO:0000256" key="5">
    <source>
        <dbReference type="ARBA" id="ARBA00022741"/>
    </source>
</evidence>
<dbReference type="Proteomes" id="UP000094444">
    <property type="component" value="Unassembled WGS sequence"/>
</dbReference>
<dbReference type="Pfam" id="PF00271">
    <property type="entry name" value="Helicase_C"/>
    <property type="match status" value="1"/>
</dbReference>